<keyword evidence="3" id="KW-1185">Reference proteome</keyword>
<feature type="compositionally biased region" description="Low complexity" evidence="1">
    <location>
        <begin position="7"/>
        <end position="23"/>
    </location>
</feature>
<reference evidence="3" key="1">
    <citation type="journal article" date="2017" name="Genome Biol.">
        <title>Comparative genomics reveals high biological diversity and specific adaptations in the industrially and medically important fungal genus Aspergillus.</title>
        <authorList>
            <person name="de Vries R.P."/>
            <person name="Riley R."/>
            <person name="Wiebenga A."/>
            <person name="Aguilar-Osorio G."/>
            <person name="Amillis S."/>
            <person name="Uchima C.A."/>
            <person name="Anderluh G."/>
            <person name="Asadollahi M."/>
            <person name="Askin M."/>
            <person name="Barry K."/>
            <person name="Battaglia E."/>
            <person name="Bayram O."/>
            <person name="Benocci T."/>
            <person name="Braus-Stromeyer S.A."/>
            <person name="Caldana C."/>
            <person name="Canovas D."/>
            <person name="Cerqueira G.C."/>
            <person name="Chen F."/>
            <person name="Chen W."/>
            <person name="Choi C."/>
            <person name="Clum A."/>
            <person name="Dos Santos R.A."/>
            <person name="Damasio A.R."/>
            <person name="Diallinas G."/>
            <person name="Emri T."/>
            <person name="Fekete E."/>
            <person name="Flipphi M."/>
            <person name="Freyberg S."/>
            <person name="Gallo A."/>
            <person name="Gournas C."/>
            <person name="Habgood R."/>
            <person name="Hainaut M."/>
            <person name="Harispe M.L."/>
            <person name="Henrissat B."/>
            <person name="Hilden K.S."/>
            <person name="Hope R."/>
            <person name="Hossain A."/>
            <person name="Karabika E."/>
            <person name="Karaffa L."/>
            <person name="Karanyi Z."/>
            <person name="Krasevec N."/>
            <person name="Kuo A."/>
            <person name="Kusch H."/>
            <person name="LaButti K."/>
            <person name="Lagendijk E.L."/>
            <person name="Lapidus A."/>
            <person name="Levasseur A."/>
            <person name="Lindquist E."/>
            <person name="Lipzen A."/>
            <person name="Logrieco A.F."/>
            <person name="MacCabe A."/>
            <person name="Maekelae M.R."/>
            <person name="Malavazi I."/>
            <person name="Melin P."/>
            <person name="Meyer V."/>
            <person name="Mielnichuk N."/>
            <person name="Miskei M."/>
            <person name="Molnar A.P."/>
            <person name="Mule G."/>
            <person name="Ngan C.Y."/>
            <person name="Orejas M."/>
            <person name="Orosz E."/>
            <person name="Ouedraogo J.P."/>
            <person name="Overkamp K.M."/>
            <person name="Park H.-S."/>
            <person name="Perrone G."/>
            <person name="Piumi F."/>
            <person name="Punt P.J."/>
            <person name="Ram A.F."/>
            <person name="Ramon A."/>
            <person name="Rauscher S."/>
            <person name="Record E."/>
            <person name="Riano-Pachon D.M."/>
            <person name="Robert V."/>
            <person name="Roehrig J."/>
            <person name="Ruller R."/>
            <person name="Salamov A."/>
            <person name="Salih N.S."/>
            <person name="Samson R.A."/>
            <person name="Sandor E."/>
            <person name="Sanguinetti M."/>
            <person name="Schuetze T."/>
            <person name="Sepcic K."/>
            <person name="Shelest E."/>
            <person name="Sherlock G."/>
            <person name="Sophianopoulou V."/>
            <person name="Squina F.M."/>
            <person name="Sun H."/>
            <person name="Susca A."/>
            <person name="Todd R.B."/>
            <person name="Tsang A."/>
            <person name="Unkles S.E."/>
            <person name="van de Wiele N."/>
            <person name="van Rossen-Uffink D."/>
            <person name="Oliveira J.V."/>
            <person name="Vesth T.C."/>
            <person name="Visser J."/>
            <person name="Yu J.-H."/>
            <person name="Zhou M."/>
            <person name="Andersen M.R."/>
            <person name="Archer D.B."/>
            <person name="Baker S.E."/>
            <person name="Benoit I."/>
            <person name="Brakhage A.A."/>
            <person name="Braus G.H."/>
            <person name="Fischer R."/>
            <person name="Frisvad J.C."/>
            <person name="Goldman G.H."/>
            <person name="Houbraken J."/>
            <person name="Oakley B."/>
            <person name="Pocsi I."/>
            <person name="Scazzocchio C."/>
            <person name="Seiboth B."/>
            <person name="vanKuyk P.A."/>
            <person name="Wortman J."/>
            <person name="Dyer P.S."/>
            <person name="Grigoriev I.V."/>
        </authorList>
    </citation>
    <scope>NUCLEOTIDE SEQUENCE [LARGE SCALE GENOMIC DNA]</scope>
    <source>
        <strain evidence="3">DTO 134E9</strain>
    </source>
</reference>
<dbReference type="Proteomes" id="UP000184383">
    <property type="component" value="Unassembled WGS sequence"/>
</dbReference>
<dbReference type="EMBL" id="KV878215">
    <property type="protein sequence ID" value="OJJ32313.1"/>
    <property type="molecule type" value="Genomic_DNA"/>
</dbReference>
<accession>A0A1L9RBR3</accession>
<proteinExistence type="predicted"/>
<feature type="region of interest" description="Disordered" evidence="1">
    <location>
        <begin position="182"/>
        <end position="207"/>
    </location>
</feature>
<dbReference type="Gene3D" id="3.30.160.60">
    <property type="entry name" value="Classic Zinc Finger"/>
    <property type="match status" value="1"/>
</dbReference>
<gene>
    <name evidence="2" type="ORF">ASPWEDRAFT_175598</name>
</gene>
<dbReference type="VEuPathDB" id="FungiDB:ASPWEDRAFT_175598"/>
<sequence>MASIMAVPSLSSDSPSSSSTSSVDTRIASELGLAAQNMLEDDGTGLLIVPSSSTHHLHHQQRQLAQLQLHHQNDYPCLFHLLNCHKTFTNAEHWKTHVLSHFRTHAPPKTARCPLCPKPFTTSSNSSARTAWDAMLDHLDVAHYQHGQTLAGSRPDFELMRYLFQMRIISEDQFKVLQLSPARGSPGYHRSQDTVRARVGSSDEPFCAPYSRRREERRRGQRRGIGVL</sequence>
<dbReference type="STRING" id="1073089.A0A1L9RBR3"/>
<dbReference type="GeneID" id="63747229"/>
<organism evidence="2 3">
    <name type="scientific">Aspergillus wentii DTO 134E9</name>
    <dbReference type="NCBI Taxonomy" id="1073089"/>
    <lineage>
        <taxon>Eukaryota</taxon>
        <taxon>Fungi</taxon>
        <taxon>Dikarya</taxon>
        <taxon>Ascomycota</taxon>
        <taxon>Pezizomycotina</taxon>
        <taxon>Eurotiomycetes</taxon>
        <taxon>Eurotiomycetidae</taxon>
        <taxon>Eurotiales</taxon>
        <taxon>Aspergillaceae</taxon>
        <taxon>Aspergillus</taxon>
        <taxon>Aspergillus subgen. Cremei</taxon>
    </lineage>
</organism>
<dbReference type="AlphaFoldDB" id="A0A1L9RBR3"/>
<evidence type="ECO:0008006" key="4">
    <source>
        <dbReference type="Google" id="ProtNLM"/>
    </source>
</evidence>
<dbReference type="OrthoDB" id="409136at2759"/>
<evidence type="ECO:0000256" key="1">
    <source>
        <dbReference type="SAM" id="MobiDB-lite"/>
    </source>
</evidence>
<protein>
    <recommendedName>
        <fullName evidence="4">C2H2-type domain-containing protein</fullName>
    </recommendedName>
</protein>
<dbReference type="RefSeq" id="XP_040685990.1">
    <property type="nucleotide sequence ID" value="XM_040831381.1"/>
</dbReference>
<evidence type="ECO:0000313" key="2">
    <source>
        <dbReference type="EMBL" id="OJJ32313.1"/>
    </source>
</evidence>
<evidence type="ECO:0000313" key="3">
    <source>
        <dbReference type="Proteomes" id="UP000184383"/>
    </source>
</evidence>
<feature type="region of interest" description="Disordered" evidence="1">
    <location>
        <begin position="1"/>
        <end position="23"/>
    </location>
</feature>
<name>A0A1L9RBR3_ASPWE</name>